<feature type="region of interest" description="Disordered" evidence="14">
    <location>
        <begin position="892"/>
        <end position="920"/>
    </location>
</feature>
<dbReference type="InterPro" id="IPR000953">
    <property type="entry name" value="Chromo/chromo_shadow_dom"/>
</dbReference>
<dbReference type="Proteomes" id="UP000054166">
    <property type="component" value="Unassembled WGS sequence"/>
</dbReference>
<dbReference type="GO" id="GO:0006338">
    <property type="term" value="P:chromatin remodeling"/>
    <property type="evidence" value="ECO:0007669"/>
    <property type="project" value="UniProtKB-ARBA"/>
</dbReference>
<dbReference type="SMART" id="SM00298">
    <property type="entry name" value="CHROMO"/>
    <property type="match status" value="1"/>
</dbReference>
<evidence type="ECO:0000256" key="13">
    <source>
        <dbReference type="PROSITE-ProRule" id="PRU00103"/>
    </source>
</evidence>
<dbReference type="STRING" id="765440.A0A0C3FT66"/>
<dbReference type="SUPFAM" id="SSF54160">
    <property type="entry name" value="Chromo domain-like"/>
    <property type="match status" value="1"/>
</dbReference>
<dbReference type="FunCoup" id="A0A0C3FT66">
    <property type="interactions" value="31"/>
</dbReference>
<dbReference type="InterPro" id="IPR021133">
    <property type="entry name" value="HEAT_type_2"/>
</dbReference>
<dbReference type="GO" id="GO:0005737">
    <property type="term" value="C:cytoplasm"/>
    <property type="evidence" value="ECO:0007669"/>
    <property type="project" value="UniProtKB-SubCell"/>
</dbReference>
<dbReference type="InterPro" id="IPR003593">
    <property type="entry name" value="AAA+_ATPase"/>
</dbReference>
<evidence type="ECO:0000256" key="4">
    <source>
        <dbReference type="ARBA" id="ARBA00022490"/>
    </source>
</evidence>
<keyword evidence="17" id="KW-1185">Reference proteome</keyword>
<reference evidence="16 17" key="1">
    <citation type="submission" date="2014-04" db="EMBL/GenBank/DDBJ databases">
        <authorList>
            <consortium name="DOE Joint Genome Institute"/>
            <person name="Kuo A."/>
            <person name="Tarkka M."/>
            <person name="Buscot F."/>
            <person name="Kohler A."/>
            <person name="Nagy L.G."/>
            <person name="Floudas D."/>
            <person name="Copeland A."/>
            <person name="Barry K.W."/>
            <person name="Cichocki N."/>
            <person name="Veneault-Fourrey C."/>
            <person name="LaButti K."/>
            <person name="Lindquist E.A."/>
            <person name="Lipzen A."/>
            <person name="Lundell T."/>
            <person name="Morin E."/>
            <person name="Murat C."/>
            <person name="Sun H."/>
            <person name="Tunlid A."/>
            <person name="Henrissat B."/>
            <person name="Grigoriev I.V."/>
            <person name="Hibbett D.S."/>
            <person name="Martin F."/>
            <person name="Nordberg H.P."/>
            <person name="Cantor M.N."/>
            <person name="Hua S.X."/>
        </authorList>
    </citation>
    <scope>NUCLEOTIDE SEQUENCE [LARGE SCALE GENOMIC DNA]</scope>
    <source>
        <strain evidence="16 17">F 1598</strain>
    </source>
</reference>
<dbReference type="InterPro" id="IPR011989">
    <property type="entry name" value="ARM-like"/>
</dbReference>
<dbReference type="InterPro" id="IPR017871">
    <property type="entry name" value="ABC_transporter-like_CS"/>
</dbReference>
<dbReference type="CDD" id="cd03221">
    <property type="entry name" value="ABCF_EF-3"/>
    <property type="match status" value="1"/>
</dbReference>
<dbReference type="EMBL" id="KN832979">
    <property type="protein sequence ID" value="KIM87415.1"/>
    <property type="molecule type" value="Genomic_DNA"/>
</dbReference>
<dbReference type="CDD" id="cd18626">
    <property type="entry name" value="CD_eEF3"/>
    <property type="match status" value="1"/>
</dbReference>
<dbReference type="Pfam" id="PF24987">
    <property type="entry name" value="HEAT_EF3_N"/>
    <property type="match status" value="1"/>
</dbReference>
<dbReference type="PROSITE" id="PS50893">
    <property type="entry name" value="ABC_TRANSPORTER_2"/>
    <property type="match status" value="2"/>
</dbReference>
<comment type="pathway">
    <text evidence="2">Protein biosynthesis; polypeptide chain elongation.</text>
</comment>
<feature type="repeat" description="HEAT" evidence="13">
    <location>
        <begin position="51"/>
        <end position="89"/>
    </location>
</feature>
<feature type="domain" description="ABC transporter" evidence="15">
    <location>
        <begin position="555"/>
        <end position="872"/>
    </location>
</feature>
<dbReference type="FunFam" id="2.40.50.990:FF:000002">
    <property type="entry name" value="mRNA export factor elf1"/>
    <property type="match status" value="1"/>
</dbReference>
<keyword evidence="11" id="KW-0648">Protein biosynthesis</keyword>
<dbReference type="AlphaFoldDB" id="A0A0C3FT66"/>
<dbReference type="OrthoDB" id="2110130at2759"/>
<dbReference type="InterPro" id="IPR015688">
    <property type="entry name" value="eEF3_ABC2_chromodomain-like"/>
</dbReference>
<name>A0A0C3FT66_PILCF</name>
<dbReference type="PROSITE" id="PS50077">
    <property type="entry name" value="HEAT_REPEAT"/>
    <property type="match status" value="1"/>
</dbReference>
<evidence type="ECO:0000256" key="7">
    <source>
        <dbReference type="ARBA" id="ARBA00022768"/>
    </source>
</evidence>
<keyword evidence="10" id="KW-0694">RNA-binding</keyword>
<dbReference type="InterPro" id="IPR003439">
    <property type="entry name" value="ABC_transporter-like_ATP-bd"/>
</dbReference>
<evidence type="ECO:0000313" key="16">
    <source>
        <dbReference type="EMBL" id="KIM87415.1"/>
    </source>
</evidence>
<evidence type="ECO:0000256" key="10">
    <source>
        <dbReference type="ARBA" id="ARBA00022884"/>
    </source>
</evidence>
<evidence type="ECO:0000259" key="15">
    <source>
        <dbReference type="PROSITE" id="PS50893"/>
    </source>
</evidence>
<evidence type="ECO:0000256" key="12">
    <source>
        <dbReference type="ARBA" id="ARBA00049360"/>
    </source>
</evidence>
<dbReference type="SUPFAM" id="SSF52540">
    <property type="entry name" value="P-loop containing nucleoside triphosphate hydrolases"/>
    <property type="match status" value="2"/>
</dbReference>
<dbReference type="InterPro" id="IPR047038">
    <property type="entry name" value="eEF3_chromodomain-like_sf"/>
</dbReference>
<evidence type="ECO:0000256" key="5">
    <source>
        <dbReference type="ARBA" id="ARBA00022737"/>
    </source>
</evidence>
<dbReference type="PANTHER" id="PTHR19211">
    <property type="entry name" value="ATP-BINDING TRANSPORT PROTEIN-RELATED"/>
    <property type="match status" value="1"/>
</dbReference>
<dbReference type="InterPro" id="IPR016024">
    <property type="entry name" value="ARM-type_fold"/>
</dbReference>
<dbReference type="Gene3D" id="2.40.50.990">
    <property type="match status" value="1"/>
</dbReference>
<evidence type="ECO:0000256" key="3">
    <source>
        <dbReference type="ARBA" id="ARBA00011054"/>
    </source>
</evidence>
<keyword evidence="9" id="KW-0067">ATP-binding</keyword>
<evidence type="ECO:0000256" key="9">
    <source>
        <dbReference type="ARBA" id="ARBA00022840"/>
    </source>
</evidence>
<gene>
    <name evidence="16" type="ORF">PILCRDRAFT_814936</name>
</gene>
<dbReference type="Gene3D" id="1.25.10.10">
    <property type="entry name" value="Leucine-rich Repeat Variant"/>
    <property type="match status" value="1"/>
</dbReference>
<dbReference type="HOGENOM" id="CLU_002848_0_0_1"/>
<proteinExistence type="inferred from homology"/>
<evidence type="ECO:0000256" key="8">
    <source>
        <dbReference type="ARBA" id="ARBA00022801"/>
    </source>
</evidence>
<dbReference type="PROSITE" id="PS00211">
    <property type="entry name" value="ABC_TRANSPORTER_1"/>
    <property type="match status" value="2"/>
</dbReference>
<dbReference type="GO" id="GO:0016887">
    <property type="term" value="F:ATP hydrolysis activity"/>
    <property type="evidence" value="ECO:0007669"/>
    <property type="project" value="InterPro"/>
</dbReference>
<dbReference type="InParanoid" id="A0A0C3FT66"/>
<feature type="compositionally biased region" description="Basic residues" evidence="14">
    <location>
        <begin position="900"/>
        <end position="910"/>
    </location>
</feature>
<dbReference type="GO" id="GO:0003746">
    <property type="term" value="F:translation elongation factor activity"/>
    <property type="evidence" value="ECO:0007669"/>
    <property type="project" value="UniProtKB-KW"/>
</dbReference>
<dbReference type="Gene3D" id="3.40.50.300">
    <property type="entry name" value="P-loop containing nucleotide triphosphate hydrolases"/>
    <property type="match status" value="2"/>
</dbReference>
<dbReference type="Pfam" id="PF24984">
    <property type="entry name" value="HEAT_EF3_GNC1"/>
    <property type="match status" value="1"/>
</dbReference>
<keyword evidence="4" id="KW-0963">Cytoplasm</keyword>
<evidence type="ECO:0000256" key="2">
    <source>
        <dbReference type="ARBA" id="ARBA00004815"/>
    </source>
</evidence>
<keyword evidence="7" id="KW-0251">Elongation factor</keyword>
<protein>
    <recommendedName>
        <fullName evidence="15">ABC transporter domain-containing protein</fullName>
    </recommendedName>
</protein>
<evidence type="ECO:0000313" key="17">
    <source>
        <dbReference type="Proteomes" id="UP000054166"/>
    </source>
</evidence>
<evidence type="ECO:0000256" key="14">
    <source>
        <dbReference type="SAM" id="MobiDB-lite"/>
    </source>
</evidence>
<dbReference type="SMART" id="SM00382">
    <property type="entry name" value="AAA"/>
    <property type="match status" value="2"/>
</dbReference>
<reference evidence="17" key="2">
    <citation type="submission" date="2015-01" db="EMBL/GenBank/DDBJ databases">
        <title>Evolutionary Origins and Diversification of the Mycorrhizal Mutualists.</title>
        <authorList>
            <consortium name="DOE Joint Genome Institute"/>
            <consortium name="Mycorrhizal Genomics Consortium"/>
            <person name="Kohler A."/>
            <person name="Kuo A."/>
            <person name="Nagy L.G."/>
            <person name="Floudas D."/>
            <person name="Copeland A."/>
            <person name="Barry K.W."/>
            <person name="Cichocki N."/>
            <person name="Veneault-Fourrey C."/>
            <person name="LaButti K."/>
            <person name="Lindquist E.A."/>
            <person name="Lipzen A."/>
            <person name="Lundell T."/>
            <person name="Morin E."/>
            <person name="Murat C."/>
            <person name="Riley R."/>
            <person name="Ohm R."/>
            <person name="Sun H."/>
            <person name="Tunlid A."/>
            <person name="Henrissat B."/>
            <person name="Grigoriev I.V."/>
            <person name="Hibbett D.S."/>
            <person name="Martin F."/>
        </authorList>
    </citation>
    <scope>NUCLEOTIDE SEQUENCE [LARGE SCALE GENOMIC DNA]</scope>
    <source>
        <strain evidence="17">F 1598</strain>
    </source>
</reference>
<dbReference type="UniPathway" id="UPA00345"/>
<keyword evidence="8" id="KW-0378">Hydrolase</keyword>
<dbReference type="SUPFAM" id="SSF48371">
    <property type="entry name" value="ARM repeat"/>
    <property type="match status" value="1"/>
</dbReference>
<keyword evidence="6" id="KW-0547">Nucleotide-binding</keyword>
<accession>A0A0C3FT66</accession>
<evidence type="ECO:0000256" key="11">
    <source>
        <dbReference type="ARBA" id="ARBA00022917"/>
    </source>
</evidence>
<comment type="subcellular location">
    <subcellularLocation>
        <location evidence="1">Cytoplasm</location>
    </subcellularLocation>
</comment>
<dbReference type="GO" id="GO:0005524">
    <property type="term" value="F:ATP binding"/>
    <property type="evidence" value="ECO:0007669"/>
    <property type="project" value="UniProtKB-KW"/>
</dbReference>
<sequence>MNPWATGLVLPALLHEIKTAGKWQIKAGSLVVLNQLVTSAPLQMARLMHDIVPVLSEAIWDTKADVKKAARDSLTKATALVSNKDIERFIPALIKALINPVEEVPNTIALLSATTFVSEVDSATLSLMVPLLSRGLSEKLTATKRKVAVIVDNMSKLVDSPVIVRPFLPKLLPGLLKVEQTIGDPEARSVVGRAIATLRQVGEVPEGDASDLPPLKQADNGQLAHSLISIYKKAGANPVPSVADVSTMYASHLAANLVNVKNFDVPEWDTLAPYLSFLASSPEPITIAREWVVRSATEGTDDNDVPDDEEEGEDLCNCQFSLAYGAKILLNTATLRLKRGHRYGLCGKNGTGKSTLMRAITNGQVEGFPSPDEVRTFYVEHDIDGTEEETSVLQFILSDKRILAGETEVIETLASVGFSDERQKQAIGALSGGWKMKLALARAMLFKADILLLDEPTNHLDVVNVAWLENYLTSLTHCTSIIVSHDSGFLNNTITDVLHLNRFKVRRYKGNLESFVKQVPEAKSYYTLEAAEDYKFKLPDPPLLEGVKTKEKSLLKMRKVGFQYPTQPVQQLYDITLQVSLSSRVAVLGPNGSGKSTLVKLLIGDMEANKGGEIWKHPNLVIGYVAQHAFHHIDNHLDKTPLEYMLWRYQTGEDLEEMTKANRQISEEELQKMKDGALVVVEGQKRLIDEIIARKKLKQSYEYEVSFKGLSSSENIWLPRDDLIKRGFEKKVIEVDTREAQRLGLLRPLVRREIEKHFADFGLEPEFVSHNTMRGLSGGQKVKIVLGAATWRRPHVMCLDEPTNYLDRESLAALIEALKVFEGGVLVITHNRDFSESLCKEVWAMRDGRLEASGHNWVEGQGSGARIDKGAGEEEDTYDAMGNKIDVKKTKKLTSAEQRKLKKDRMARKKRGEEVTDDEL</sequence>
<keyword evidence="5" id="KW-0677">Repeat</keyword>
<dbReference type="InterPro" id="IPR027417">
    <property type="entry name" value="P-loop_NTPase"/>
</dbReference>
<dbReference type="InterPro" id="IPR050611">
    <property type="entry name" value="ABCF"/>
</dbReference>
<dbReference type="GO" id="GO:0003723">
    <property type="term" value="F:RNA binding"/>
    <property type="evidence" value="ECO:0007669"/>
    <property type="project" value="UniProtKB-KW"/>
</dbReference>
<comment type="catalytic activity">
    <reaction evidence="12">
        <text>ATP + H2O = ADP + phosphate + H(+)</text>
        <dbReference type="Rhea" id="RHEA:13065"/>
        <dbReference type="ChEBI" id="CHEBI:15377"/>
        <dbReference type="ChEBI" id="CHEBI:15378"/>
        <dbReference type="ChEBI" id="CHEBI:30616"/>
        <dbReference type="ChEBI" id="CHEBI:43474"/>
        <dbReference type="ChEBI" id="CHEBI:456216"/>
    </reaction>
</comment>
<dbReference type="PANTHER" id="PTHR19211:SF5">
    <property type="entry name" value="ELONGATION FACTOR 3A-RELATED"/>
    <property type="match status" value="1"/>
</dbReference>
<dbReference type="Pfam" id="PF00005">
    <property type="entry name" value="ABC_tran"/>
    <property type="match status" value="2"/>
</dbReference>
<evidence type="ECO:0000256" key="6">
    <source>
        <dbReference type="ARBA" id="ARBA00022741"/>
    </source>
</evidence>
<feature type="domain" description="ABC transporter" evidence="15">
    <location>
        <begin position="310"/>
        <end position="527"/>
    </location>
</feature>
<organism evidence="16 17">
    <name type="scientific">Piloderma croceum (strain F 1598)</name>
    <dbReference type="NCBI Taxonomy" id="765440"/>
    <lineage>
        <taxon>Eukaryota</taxon>
        <taxon>Fungi</taxon>
        <taxon>Dikarya</taxon>
        <taxon>Basidiomycota</taxon>
        <taxon>Agaricomycotina</taxon>
        <taxon>Agaricomycetes</taxon>
        <taxon>Agaricomycetidae</taxon>
        <taxon>Atheliales</taxon>
        <taxon>Atheliaceae</taxon>
        <taxon>Piloderma</taxon>
    </lineage>
</organism>
<dbReference type="InterPro" id="IPR016197">
    <property type="entry name" value="Chromo-like_dom_sf"/>
</dbReference>
<dbReference type="FunFam" id="3.40.50.300:FF:000193">
    <property type="entry name" value="Probable Elongation factor 3"/>
    <property type="match status" value="1"/>
</dbReference>
<evidence type="ECO:0000256" key="1">
    <source>
        <dbReference type="ARBA" id="ARBA00004496"/>
    </source>
</evidence>
<comment type="similarity">
    <text evidence="3">Belongs to the ABC transporter superfamily. ABCF family. EF3 subfamily.</text>
</comment>